<reference evidence="1 3" key="1">
    <citation type="submission" date="2018-11" db="EMBL/GenBank/DDBJ databases">
        <title>Novel bacteria species description.</title>
        <authorList>
            <person name="Han J.-H."/>
        </authorList>
    </citation>
    <scope>NUCLEOTIDE SEQUENCE [LARGE SCALE GENOMIC DNA]</scope>
    <source>
        <strain evidence="1 3">KCTC23259</strain>
    </source>
</reference>
<dbReference type="EMBL" id="RJUF01000046">
    <property type="protein sequence ID" value="MCP9763921.1"/>
    <property type="molecule type" value="Genomic_DNA"/>
</dbReference>
<name>A0AAE3H4S2_9BACT</name>
<dbReference type="Proteomes" id="UP001204144">
    <property type="component" value="Unassembled WGS sequence"/>
</dbReference>
<sequence>MPTESILGGLSKEETQLEMKDLAQMVADLASSVNTLVQFLYANSPRVDAANRMAVNGSETTQPVSGTVTASVANATVSTVTTVAAVSNLVAVSGQPNQYVGQDVPTHIYDNIKIT</sequence>
<evidence type="ECO:0000313" key="2">
    <source>
        <dbReference type="EMBL" id="MCP9766221.1"/>
    </source>
</evidence>
<proteinExistence type="predicted"/>
<protein>
    <submittedName>
        <fullName evidence="1">Uncharacterized protein</fullName>
    </submittedName>
</protein>
<evidence type="ECO:0000313" key="1">
    <source>
        <dbReference type="EMBL" id="MCP9763921.1"/>
    </source>
</evidence>
<comment type="caution">
    <text evidence="1">The sequence shown here is derived from an EMBL/GenBank/DDBJ whole genome shotgun (WGS) entry which is preliminary data.</text>
</comment>
<accession>A0AAE3H4S2</accession>
<dbReference type="AlphaFoldDB" id="A0AAE3H4S2"/>
<dbReference type="RefSeq" id="WP_255037681.1">
    <property type="nucleotide sequence ID" value="NZ_RJUF01000046.1"/>
</dbReference>
<dbReference type="EMBL" id="RJUF01000197">
    <property type="protein sequence ID" value="MCP9766221.1"/>
    <property type="molecule type" value="Genomic_DNA"/>
</dbReference>
<evidence type="ECO:0000313" key="3">
    <source>
        <dbReference type="Proteomes" id="UP001204144"/>
    </source>
</evidence>
<organism evidence="1 3">
    <name type="scientific">Lacihabitans soyangensis</name>
    <dbReference type="NCBI Taxonomy" id="869394"/>
    <lineage>
        <taxon>Bacteria</taxon>
        <taxon>Pseudomonadati</taxon>
        <taxon>Bacteroidota</taxon>
        <taxon>Cytophagia</taxon>
        <taxon>Cytophagales</taxon>
        <taxon>Leadbetterellaceae</taxon>
        <taxon>Lacihabitans</taxon>
    </lineage>
</organism>
<gene>
    <name evidence="1" type="ORF">EGI31_13250</name>
    <name evidence="2" type="ORF">EGI31_25060</name>
</gene>
<keyword evidence="3" id="KW-1185">Reference proteome</keyword>